<organism evidence="10 11">
    <name type="scientific">Novosphingobium taihuense</name>
    <dbReference type="NCBI Taxonomy" id="260085"/>
    <lineage>
        <taxon>Bacteria</taxon>
        <taxon>Pseudomonadati</taxon>
        <taxon>Pseudomonadota</taxon>
        <taxon>Alphaproteobacteria</taxon>
        <taxon>Sphingomonadales</taxon>
        <taxon>Sphingomonadaceae</taxon>
        <taxon>Novosphingobium</taxon>
    </lineage>
</organism>
<keyword evidence="11" id="KW-1185">Reference proteome</keyword>
<dbReference type="PROSITE" id="PS00455">
    <property type="entry name" value="AMP_BINDING"/>
    <property type="match status" value="1"/>
</dbReference>
<proteinExistence type="inferred from homology"/>
<dbReference type="RefSeq" id="WP_246415838.1">
    <property type="nucleotide sequence ID" value="NZ_JACHOA010000010.1"/>
</dbReference>
<evidence type="ECO:0000313" key="11">
    <source>
        <dbReference type="Proteomes" id="UP000538566"/>
    </source>
</evidence>
<dbReference type="EC" id="6.2.1.44" evidence="6"/>
<dbReference type="InterPro" id="IPR042099">
    <property type="entry name" value="ANL_N_sf"/>
</dbReference>
<dbReference type="GO" id="GO:0006631">
    <property type="term" value="P:fatty acid metabolic process"/>
    <property type="evidence" value="ECO:0007669"/>
    <property type="project" value="UniProtKB-KW"/>
</dbReference>
<dbReference type="EMBL" id="JACHOA010000010">
    <property type="protein sequence ID" value="MBB4615674.1"/>
    <property type="molecule type" value="Genomic_DNA"/>
</dbReference>
<gene>
    <name evidence="10" type="ORF">GGR37_003974</name>
</gene>
<evidence type="ECO:0000259" key="9">
    <source>
        <dbReference type="Pfam" id="PF13193"/>
    </source>
</evidence>
<dbReference type="InterPro" id="IPR020845">
    <property type="entry name" value="AMP-binding_CS"/>
</dbReference>
<dbReference type="NCBIfam" id="NF004837">
    <property type="entry name" value="PRK06187.1"/>
    <property type="match status" value="1"/>
</dbReference>
<dbReference type="Pfam" id="PF00501">
    <property type="entry name" value="AMP-binding"/>
    <property type="match status" value="1"/>
</dbReference>
<evidence type="ECO:0000259" key="8">
    <source>
        <dbReference type="Pfam" id="PF00501"/>
    </source>
</evidence>
<evidence type="ECO:0000313" key="10">
    <source>
        <dbReference type="EMBL" id="MBB4615674.1"/>
    </source>
</evidence>
<comment type="catalytic activity">
    <reaction evidence="5">
        <text>3-(methylsulfanyl)propanoate + ATP + CoA = 3-(methylsulfanyl)propanoyl-CoA + AMP + diphosphate</text>
        <dbReference type="Rhea" id="RHEA:43052"/>
        <dbReference type="ChEBI" id="CHEBI:30616"/>
        <dbReference type="ChEBI" id="CHEBI:33019"/>
        <dbReference type="ChEBI" id="CHEBI:49016"/>
        <dbReference type="ChEBI" id="CHEBI:57287"/>
        <dbReference type="ChEBI" id="CHEBI:82815"/>
        <dbReference type="ChEBI" id="CHEBI:456215"/>
        <dbReference type="EC" id="6.2.1.44"/>
    </reaction>
    <physiologicalReaction direction="left-to-right" evidence="5">
        <dbReference type="Rhea" id="RHEA:43053"/>
    </physiologicalReaction>
</comment>
<evidence type="ECO:0000256" key="1">
    <source>
        <dbReference type="ARBA" id="ARBA00006432"/>
    </source>
</evidence>
<sequence length="541" mass="59879">MTSLPVDGAMQDWKLRVTHLIDHAAREHGSREIVSHWADGSETRTNWAGIRHDALRMTQALRKLGVQPGDRIATLAMNHHRHLVSWYGAVGVGGILHTLNPRLFDDQLEYIVNHAEDRVMLFDRVWAPIVERMKPRWPTVEHYICFDNSEPALHFEEWIGGEDGQAEWHDGDERDPCMLCYTSGTTGNPKGVLYEHRSTMLHALSAISPPVFGMDCRSVMLPIVPMFHAASWGLPWAGAAAGAKFVYSAVNDGAVLCDLMNREKVTCSAGVPTVWLALLQHVDAHNGGEIPPTLQTIVCGGSAMPRAMIERFMRAGRRVAHAWGMTETSPIGTTGAETWNWDELSFDEQVTVKAMQGRPPFGVEIRCVDLGGPEKVLPRDGKTSGALQVRGPWIVKRYFKAEADAVVAGQWFDTGDVGLIHPDGTLQLTDRTKDVIKSGGEWISSVELENAAIGHPAVAEAAAIGIYHPKWDERPLLVVVRKPGADVNQEEIRGFLGMQVAKWWVPDAVAFVDAIPHTGTGKISKKDLRDQFRDYAWDKVA</sequence>
<evidence type="ECO:0000256" key="5">
    <source>
        <dbReference type="ARBA" id="ARBA00051915"/>
    </source>
</evidence>
<keyword evidence="3" id="KW-0276">Fatty acid metabolism</keyword>
<evidence type="ECO:0000256" key="2">
    <source>
        <dbReference type="ARBA" id="ARBA00022598"/>
    </source>
</evidence>
<evidence type="ECO:0000256" key="3">
    <source>
        <dbReference type="ARBA" id="ARBA00022832"/>
    </source>
</evidence>
<comment type="caution">
    <text evidence="10">The sequence shown here is derived from an EMBL/GenBank/DDBJ whole genome shotgun (WGS) entry which is preliminary data.</text>
</comment>
<dbReference type="FunFam" id="3.30.300.30:FF:000008">
    <property type="entry name" value="2,3-dihydroxybenzoate-AMP ligase"/>
    <property type="match status" value="1"/>
</dbReference>
<accession>A0A7W7AG79</accession>
<dbReference type="AlphaFoldDB" id="A0A7W7AG79"/>
<evidence type="ECO:0000256" key="7">
    <source>
        <dbReference type="ARBA" id="ARBA00067668"/>
    </source>
</evidence>
<dbReference type="PANTHER" id="PTHR43859">
    <property type="entry name" value="ACYL-ACTIVATING ENZYME"/>
    <property type="match status" value="1"/>
</dbReference>
<reference evidence="10 11" key="1">
    <citation type="submission" date="2020-08" db="EMBL/GenBank/DDBJ databases">
        <title>Genomic Encyclopedia of Type Strains, Phase IV (KMG-IV): sequencing the most valuable type-strain genomes for metagenomic binning, comparative biology and taxonomic classification.</title>
        <authorList>
            <person name="Goeker M."/>
        </authorList>
    </citation>
    <scope>NUCLEOTIDE SEQUENCE [LARGE SCALE GENOMIC DNA]</scope>
    <source>
        <strain evidence="10 11">DSM 17507</strain>
    </source>
</reference>
<dbReference type="InterPro" id="IPR045851">
    <property type="entry name" value="AMP-bd_C_sf"/>
</dbReference>
<keyword evidence="4" id="KW-0443">Lipid metabolism</keyword>
<dbReference type="Proteomes" id="UP000538566">
    <property type="component" value="Unassembled WGS sequence"/>
</dbReference>
<dbReference type="InterPro" id="IPR000873">
    <property type="entry name" value="AMP-dep_synth/lig_dom"/>
</dbReference>
<dbReference type="PANTHER" id="PTHR43859:SF4">
    <property type="entry name" value="BUTANOATE--COA LIGASE AAE1-RELATED"/>
    <property type="match status" value="1"/>
</dbReference>
<dbReference type="CDD" id="cd12119">
    <property type="entry name" value="ttLC_FACS_AlkK_like"/>
    <property type="match status" value="1"/>
</dbReference>
<dbReference type="Gene3D" id="3.30.300.30">
    <property type="match status" value="1"/>
</dbReference>
<protein>
    <recommendedName>
        <fullName evidence="7">3-methylmercaptopropionyl-CoA ligase</fullName>
        <ecNumber evidence="6">6.2.1.44</ecNumber>
    </recommendedName>
</protein>
<feature type="domain" description="AMP-binding enzyme C-terminal" evidence="9">
    <location>
        <begin position="447"/>
        <end position="522"/>
    </location>
</feature>
<evidence type="ECO:0000256" key="6">
    <source>
        <dbReference type="ARBA" id="ARBA00066616"/>
    </source>
</evidence>
<feature type="domain" description="AMP-dependent synthetase/ligase" evidence="8">
    <location>
        <begin position="22"/>
        <end position="399"/>
    </location>
</feature>
<dbReference type="InterPro" id="IPR025110">
    <property type="entry name" value="AMP-bd_C"/>
</dbReference>
<name>A0A7W7AG79_9SPHN</name>
<dbReference type="Gene3D" id="3.40.50.12780">
    <property type="entry name" value="N-terminal domain of ligase-like"/>
    <property type="match status" value="1"/>
</dbReference>
<comment type="similarity">
    <text evidence="1">Belongs to the ATP-dependent AMP-binding enzyme family.</text>
</comment>
<dbReference type="SUPFAM" id="SSF56801">
    <property type="entry name" value="Acetyl-CoA synthetase-like"/>
    <property type="match status" value="1"/>
</dbReference>
<dbReference type="Pfam" id="PF13193">
    <property type="entry name" value="AMP-binding_C"/>
    <property type="match status" value="1"/>
</dbReference>
<dbReference type="GO" id="GO:0016874">
    <property type="term" value="F:ligase activity"/>
    <property type="evidence" value="ECO:0007669"/>
    <property type="project" value="UniProtKB-KW"/>
</dbReference>
<keyword evidence="2 10" id="KW-0436">Ligase</keyword>
<evidence type="ECO:0000256" key="4">
    <source>
        <dbReference type="ARBA" id="ARBA00023098"/>
    </source>
</evidence>